<evidence type="ECO:0000313" key="2">
    <source>
        <dbReference type="EMBL" id="GGJ03519.1"/>
    </source>
</evidence>
<dbReference type="Proteomes" id="UP000637695">
    <property type="component" value="Unassembled WGS sequence"/>
</dbReference>
<gene>
    <name evidence="2" type="ORF">GCM10010885_11020</name>
</gene>
<dbReference type="PANTHER" id="PTHR12110:SF41">
    <property type="entry name" value="INOSOSE DEHYDRATASE"/>
    <property type="match status" value="1"/>
</dbReference>
<organism evidence="2 3">
    <name type="scientific">Alicyclobacillus cellulosilyticus</name>
    <dbReference type="NCBI Taxonomy" id="1003997"/>
    <lineage>
        <taxon>Bacteria</taxon>
        <taxon>Bacillati</taxon>
        <taxon>Bacillota</taxon>
        <taxon>Bacilli</taxon>
        <taxon>Bacillales</taxon>
        <taxon>Alicyclobacillaceae</taxon>
        <taxon>Alicyclobacillus</taxon>
    </lineage>
</organism>
<reference evidence="2" key="2">
    <citation type="submission" date="2020-09" db="EMBL/GenBank/DDBJ databases">
        <authorList>
            <person name="Sun Q."/>
            <person name="Ohkuma M."/>
        </authorList>
    </citation>
    <scope>NUCLEOTIDE SEQUENCE</scope>
    <source>
        <strain evidence="2">JCM 18487</strain>
    </source>
</reference>
<reference evidence="2" key="1">
    <citation type="journal article" date="2014" name="Int. J. Syst. Evol. Microbiol.">
        <title>Complete genome sequence of Corynebacterium casei LMG S-19264T (=DSM 44701T), isolated from a smear-ripened cheese.</title>
        <authorList>
            <consortium name="US DOE Joint Genome Institute (JGI-PGF)"/>
            <person name="Walter F."/>
            <person name="Albersmeier A."/>
            <person name="Kalinowski J."/>
            <person name="Ruckert C."/>
        </authorList>
    </citation>
    <scope>NUCLEOTIDE SEQUENCE</scope>
    <source>
        <strain evidence="2">JCM 18487</strain>
    </source>
</reference>
<evidence type="ECO:0000313" key="3">
    <source>
        <dbReference type="Proteomes" id="UP000637695"/>
    </source>
</evidence>
<dbReference type="RefSeq" id="WP_188881651.1">
    <property type="nucleotide sequence ID" value="NZ_BMOY01000013.1"/>
</dbReference>
<accession>A0A917NK07</accession>
<dbReference type="SUPFAM" id="SSF51658">
    <property type="entry name" value="Xylose isomerase-like"/>
    <property type="match status" value="1"/>
</dbReference>
<name>A0A917NK07_9BACL</name>
<proteinExistence type="predicted"/>
<dbReference type="AlphaFoldDB" id="A0A917NK07"/>
<feature type="domain" description="Xylose isomerase-like TIM barrel" evidence="1">
    <location>
        <begin position="20"/>
        <end position="261"/>
    </location>
</feature>
<dbReference type="InterPro" id="IPR050312">
    <property type="entry name" value="IolE/XylAMocC-like"/>
</dbReference>
<protein>
    <recommendedName>
        <fullName evidence="1">Xylose isomerase-like TIM barrel domain-containing protein</fullName>
    </recommendedName>
</protein>
<keyword evidence="3" id="KW-1185">Reference proteome</keyword>
<dbReference type="InterPro" id="IPR013022">
    <property type="entry name" value="Xyl_isomerase-like_TIM-brl"/>
</dbReference>
<evidence type="ECO:0000259" key="1">
    <source>
        <dbReference type="Pfam" id="PF01261"/>
    </source>
</evidence>
<dbReference type="PANTHER" id="PTHR12110">
    <property type="entry name" value="HYDROXYPYRUVATE ISOMERASE"/>
    <property type="match status" value="1"/>
</dbReference>
<dbReference type="Gene3D" id="3.20.20.150">
    <property type="entry name" value="Divalent-metal-dependent TIM barrel enzymes"/>
    <property type="match status" value="1"/>
</dbReference>
<sequence>MKLAYSNLACPEWPLDEVMRRAAAYGYAGVELRLYEGEVIPARLPEGVVQAIRAAATAAGVTILGIGASTRFAMADPGERRRQEDELRAYLDLAARLGARFVRTFGGQMEGDAADCIARLAESLARVAEAADAAGVDILLETHDDFSPSARVRDALAAARHPRLGALWDVHHPYRMGETPAETMANLSPWLRHVHIKDARRRGDGWDLVPLGAGEVPVREILRALRAAGYSGWLSVEWERKWHPELQPAEEALPQHITVLRALWEETGGEATGGV</sequence>
<dbReference type="Pfam" id="PF01261">
    <property type="entry name" value="AP_endonuc_2"/>
    <property type="match status" value="1"/>
</dbReference>
<dbReference type="InterPro" id="IPR036237">
    <property type="entry name" value="Xyl_isomerase-like_sf"/>
</dbReference>
<comment type="caution">
    <text evidence="2">The sequence shown here is derived from an EMBL/GenBank/DDBJ whole genome shotgun (WGS) entry which is preliminary data.</text>
</comment>
<dbReference type="EMBL" id="BMOY01000013">
    <property type="protein sequence ID" value="GGJ03519.1"/>
    <property type="molecule type" value="Genomic_DNA"/>
</dbReference>